<sequence length="201" mass="21678">MSNNSLLQLTTVASISLLTGCCIGALLTLPKSQSQPSKQISTSPSTTDYLSDDESDDDDDDDEDEEFIEIDSKPLNDIPGECRLALVVRTDLGMQKGKIAAQCCHAAVACYRLISNSTSDAYNPELLNRWLFKGQAKITLKCNSMDEMDLLFAKAVSLNVNAYVVHDAGRTQIEAGSATVLGLGPAPKSILDQITGDLKLY</sequence>
<evidence type="ECO:0000256" key="3">
    <source>
        <dbReference type="ARBA" id="ARBA00038050"/>
    </source>
</evidence>
<keyword evidence="2" id="KW-0378">Hydrolase</keyword>
<organism evidence="6 7">
    <name type="scientific">[Candida] arabinofermentans NRRL YB-2248</name>
    <dbReference type="NCBI Taxonomy" id="983967"/>
    <lineage>
        <taxon>Eukaryota</taxon>
        <taxon>Fungi</taxon>
        <taxon>Dikarya</taxon>
        <taxon>Ascomycota</taxon>
        <taxon>Saccharomycotina</taxon>
        <taxon>Pichiomycetes</taxon>
        <taxon>Pichiales</taxon>
        <taxon>Pichiaceae</taxon>
        <taxon>Ogataea</taxon>
        <taxon>Ogataea/Candida clade</taxon>
    </lineage>
</organism>
<dbReference type="GO" id="GO:0004045">
    <property type="term" value="F:peptidyl-tRNA hydrolase activity"/>
    <property type="evidence" value="ECO:0007669"/>
    <property type="project" value="UniProtKB-EC"/>
</dbReference>
<dbReference type="OrthoDB" id="1733656at2759"/>
<proteinExistence type="inferred from homology"/>
<comment type="catalytic activity">
    <reaction evidence="4">
        <text>an N-acyl-L-alpha-aminoacyl-tRNA + H2O = an N-acyl-L-amino acid + a tRNA + H(+)</text>
        <dbReference type="Rhea" id="RHEA:54448"/>
        <dbReference type="Rhea" id="RHEA-COMP:10123"/>
        <dbReference type="Rhea" id="RHEA-COMP:13883"/>
        <dbReference type="ChEBI" id="CHEBI:15377"/>
        <dbReference type="ChEBI" id="CHEBI:15378"/>
        <dbReference type="ChEBI" id="CHEBI:59874"/>
        <dbReference type="ChEBI" id="CHEBI:78442"/>
        <dbReference type="ChEBI" id="CHEBI:138191"/>
        <dbReference type="EC" id="3.1.1.29"/>
    </reaction>
</comment>
<dbReference type="STRING" id="983967.A0A1E4T2Q9"/>
<dbReference type="CDD" id="cd02430">
    <property type="entry name" value="PTH2"/>
    <property type="match status" value="1"/>
</dbReference>
<comment type="similarity">
    <text evidence="3">Belongs to the PTH2 family.</text>
</comment>
<feature type="compositionally biased region" description="Acidic residues" evidence="5">
    <location>
        <begin position="50"/>
        <end position="65"/>
    </location>
</feature>
<dbReference type="NCBIfam" id="TIGR00283">
    <property type="entry name" value="arch_pth2"/>
    <property type="match status" value="1"/>
</dbReference>
<dbReference type="EMBL" id="KV453851">
    <property type="protein sequence ID" value="ODV86036.1"/>
    <property type="molecule type" value="Genomic_DNA"/>
</dbReference>
<evidence type="ECO:0000313" key="6">
    <source>
        <dbReference type="EMBL" id="ODV86036.1"/>
    </source>
</evidence>
<evidence type="ECO:0000256" key="5">
    <source>
        <dbReference type="SAM" id="MobiDB-lite"/>
    </source>
</evidence>
<feature type="region of interest" description="Disordered" evidence="5">
    <location>
        <begin position="31"/>
        <end position="65"/>
    </location>
</feature>
<reference evidence="7" key="1">
    <citation type="submission" date="2016-04" db="EMBL/GenBank/DDBJ databases">
        <title>Comparative genomics of biotechnologically important yeasts.</title>
        <authorList>
            <consortium name="DOE Joint Genome Institute"/>
            <person name="Riley R."/>
            <person name="Haridas S."/>
            <person name="Wolfe K.H."/>
            <person name="Lopes M.R."/>
            <person name="Hittinger C.T."/>
            <person name="Goker M."/>
            <person name="Salamov A."/>
            <person name="Wisecaver J."/>
            <person name="Long T.M."/>
            <person name="Aerts A.L."/>
            <person name="Barry K."/>
            <person name="Choi C."/>
            <person name="Clum A."/>
            <person name="Coughlan A.Y."/>
            <person name="Deshpande S."/>
            <person name="Douglass A.P."/>
            <person name="Hanson S.J."/>
            <person name="Klenk H.-P."/>
            <person name="Labutti K."/>
            <person name="Lapidus A."/>
            <person name="Lindquist E."/>
            <person name="Lipzen A."/>
            <person name="Meier-Kolthoff J.P."/>
            <person name="Ohm R.A."/>
            <person name="Otillar R.P."/>
            <person name="Pangilinan J."/>
            <person name="Peng Y."/>
            <person name="Rokas A."/>
            <person name="Rosa C.A."/>
            <person name="Scheuner C."/>
            <person name="Sibirny A.A."/>
            <person name="Slot J.C."/>
            <person name="Stielow J.B."/>
            <person name="Sun H."/>
            <person name="Kurtzman C.P."/>
            <person name="Blackwell M."/>
            <person name="Grigoriev I.V."/>
            <person name="Jeffries T.W."/>
        </authorList>
    </citation>
    <scope>NUCLEOTIDE SEQUENCE [LARGE SCALE GENOMIC DNA]</scope>
    <source>
        <strain evidence="7">NRRL YB-2248</strain>
    </source>
</reference>
<evidence type="ECO:0000256" key="4">
    <source>
        <dbReference type="ARBA" id="ARBA00048707"/>
    </source>
</evidence>
<accession>A0A1E4T2Q9</accession>
<name>A0A1E4T2Q9_9ASCO</name>
<keyword evidence="7" id="KW-1185">Reference proteome</keyword>
<dbReference type="GO" id="GO:0005829">
    <property type="term" value="C:cytosol"/>
    <property type="evidence" value="ECO:0007669"/>
    <property type="project" value="TreeGrafter"/>
</dbReference>
<dbReference type="PANTHER" id="PTHR12649:SF11">
    <property type="entry name" value="PEPTIDYL-TRNA HYDROLASE 2, MITOCHONDRIAL"/>
    <property type="match status" value="1"/>
</dbReference>
<dbReference type="SUPFAM" id="SSF102462">
    <property type="entry name" value="Peptidyl-tRNA hydrolase II"/>
    <property type="match status" value="1"/>
</dbReference>
<dbReference type="EC" id="3.1.1.29" evidence="1"/>
<dbReference type="InterPro" id="IPR023476">
    <property type="entry name" value="Pep_tRNA_hydro_II_dom_sf"/>
</dbReference>
<dbReference type="AlphaFoldDB" id="A0A1E4T2Q9"/>
<dbReference type="Proteomes" id="UP000094801">
    <property type="component" value="Unassembled WGS sequence"/>
</dbReference>
<dbReference type="Gene3D" id="3.40.1490.10">
    <property type="entry name" value="Bit1"/>
    <property type="match status" value="1"/>
</dbReference>
<evidence type="ECO:0000256" key="1">
    <source>
        <dbReference type="ARBA" id="ARBA00013260"/>
    </source>
</evidence>
<feature type="compositionally biased region" description="Low complexity" evidence="5">
    <location>
        <begin position="31"/>
        <end position="47"/>
    </location>
</feature>
<dbReference type="Pfam" id="PF01981">
    <property type="entry name" value="PTH2"/>
    <property type="match status" value="1"/>
</dbReference>
<dbReference type="FunFam" id="3.40.1490.10:FF:000001">
    <property type="entry name" value="Peptidyl-tRNA hydrolase 2"/>
    <property type="match status" value="1"/>
</dbReference>
<gene>
    <name evidence="6" type="ORF">CANARDRAFT_197822</name>
</gene>
<dbReference type="PANTHER" id="PTHR12649">
    <property type="entry name" value="PEPTIDYL-TRNA HYDROLASE 2"/>
    <property type="match status" value="1"/>
</dbReference>
<protein>
    <recommendedName>
        <fullName evidence="1">peptidyl-tRNA hydrolase</fullName>
        <ecNumber evidence="1">3.1.1.29</ecNumber>
    </recommendedName>
</protein>
<evidence type="ECO:0000313" key="7">
    <source>
        <dbReference type="Proteomes" id="UP000094801"/>
    </source>
</evidence>
<dbReference type="InterPro" id="IPR002833">
    <property type="entry name" value="PTH2"/>
</dbReference>
<evidence type="ECO:0000256" key="2">
    <source>
        <dbReference type="ARBA" id="ARBA00022801"/>
    </source>
</evidence>